<organism evidence="2 3">
    <name type="scientific">Schizopora paradoxa</name>
    <dbReference type="NCBI Taxonomy" id="27342"/>
    <lineage>
        <taxon>Eukaryota</taxon>
        <taxon>Fungi</taxon>
        <taxon>Dikarya</taxon>
        <taxon>Basidiomycota</taxon>
        <taxon>Agaricomycotina</taxon>
        <taxon>Agaricomycetes</taxon>
        <taxon>Hymenochaetales</taxon>
        <taxon>Schizoporaceae</taxon>
        <taxon>Schizopora</taxon>
    </lineage>
</organism>
<feature type="region of interest" description="Disordered" evidence="1">
    <location>
        <begin position="96"/>
        <end position="119"/>
    </location>
</feature>
<keyword evidence="3" id="KW-1185">Reference proteome</keyword>
<dbReference type="EMBL" id="KQ085962">
    <property type="protein sequence ID" value="KLO13305.1"/>
    <property type="molecule type" value="Genomic_DNA"/>
</dbReference>
<gene>
    <name evidence="2" type="ORF">SCHPADRAFT_904366</name>
</gene>
<accession>A0A0H2RMW2</accession>
<proteinExistence type="predicted"/>
<dbReference type="Proteomes" id="UP000053477">
    <property type="component" value="Unassembled WGS sequence"/>
</dbReference>
<evidence type="ECO:0000256" key="1">
    <source>
        <dbReference type="SAM" id="MobiDB-lite"/>
    </source>
</evidence>
<evidence type="ECO:0000313" key="3">
    <source>
        <dbReference type="Proteomes" id="UP000053477"/>
    </source>
</evidence>
<dbReference type="InParanoid" id="A0A0H2RMW2"/>
<protein>
    <submittedName>
        <fullName evidence="2">Uncharacterized protein</fullName>
    </submittedName>
</protein>
<name>A0A0H2RMW2_9AGAM</name>
<sequence length="269" mass="28323">MLSARTVSSASKSPALMHALAIQTLEAPPTPRIRQTSTLCRMFSNDGDLSNVGPGNGLTMHDVLPHRALYDNAITKLRSGVGLGIDFNSRDLGTLAPPPTPLLSSSATLSEAGTRRSNQDTIEGKALNALTSSKLFMRRRHTEKPMAPISTPSSSIVPAMASLTLNKLPSKTARSLSVNAPLSPAMSAIHAYSTSSPTAAGTFVPVAKNDEEEPIGLGITISGPNDDAGDKDVIFEDDGWEYVKPAGLKSVKGRVCTPGALSQKRGFLF</sequence>
<dbReference type="AlphaFoldDB" id="A0A0H2RMW2"/>
<reference evidence="2 3" key="1">
    <citation type="submission" date="2015-04" db="EMBL/GenBank/DDBJ databases">
        <title>Complete genome sequence of Schizopora paradoxa KUC8140, a cosmopolitan wood degrader in East Asia.</title>
        <authorList>
            <consortium name="DOE Joint Genome Institute"/>
            <person name="Min B."/>
            <person name="Park H."/>
            <person name="Jang Y."/>
            <person name="Kim J.-J."/>
            <person name="Kim K.H."/>
            <person name="Pangilinan J."/>
            <person name="Lipzen A."/>
            <person name="Riley R."/>
            <person name="Grigoriev I.V."/>
            <person name="Spatafora J.W."/>
            <person name="Choi I.-G."/>
        </authorList>
    </citation>
    <scope>NUCLEOTIDE SEQUENCE [LARGE SCALE GENOMIC DNA]</scope>
    <source>
        <strain evidence="2 3">KUC8140</strain>
    </source>
</reference>
<evidence type="ECO:0000313" key="2">
    <source>
        <dbReference type="EMBL" id="KLO13305.1"/>
    </source>
</evidence>